<organism evidence="4">
    <name type="scientific">Rodentolepis nana</name>
    <name type="common">Dwarf tapeworm</name>
    <name type="synonym">Hymenolepis nana</name>
    <dbReference type="NCBI Taxonomy" id="102285"/>
    <lineage>
        <taxon>Eukaryota</taxon>
        <taxon>Metazoa</taxon>
        <taxon>Spiralia</taxon>
        <taxon>Lophotrochozoa</taxon>
        <taxon>Platyhelminthes</taxon>
        <taxon>Cestoda</taxon>
        <taxon>Eucestoda</taxon>
        <taxon>Cyclophyllidea</taxon>
        <taxon>Hymenolepididae</taxon>
        <taxon>Rodentolepis</taxon>
    </lineage>
</organism>
<evidence type="ECO:0000313" key="3">
    <source>
        <dbReference type="Proteomes" id="UP000278807"/>
    </source>
</evidence>
<evidence type="ECO:0000313" key="2">
    <source>
        <dbReference type="EMBL" id="VDO02747.1"/>
    </source>
</evidence>
<dbReference type="WBParaSite" id="HNAJ_0000689101-mRNA-1">
    <property type="protein sequence ID" value="HNAJ_0000689101-mRNA-1"/>
    <property type="gene ID" value="HNAJ_0000689101"/>
</dbReference>
<dbReference type="AlphaFoldDB" id="A0A0R3TIK0"/>
<reference evidence="4" key="1">
    <citation type="submission" date="2017-02" db="UniProtKB">
        <authorList>
            <consortium name="WormBaseParasite"/>
        </authorList>
    </citation>
    <scope>IDENTIFICATION</scope>
</reference>
<proteinExistence type="predicted"/>
<dbReference type="EMBL" id="UZAE01008894">
    <property type="protein sequence ID" value="VDO02747.1"/>
    <property type="molecule type" value="Genomic_DNA"/>
</dbReference>
<protein>
    <submittedName>
        <fullName evidence="2 4">Uncharacterized protein</fullName>
    </submittedName>
</protein>
<name>A0A0R3TIK0_RODNA</name>
<evidence type="ECO:0000313" key="4">
    <source>
        <dbReference type="WBParaSite" id="HNAJ_0000689101-mRNA-1"/>
    </source>
</evidence>
<dbReference type="Proteomes" id="UP000278807">
    <property type="component" value="Unassembled WGS sequence"/>
</dbReference>
<reference evidence="2 3" key="2">
    <citation type="submission" date="2018-11" db="EMBL/GenBank/DDBJ databases">
        <authorList>
            <consortium name="Pathogen Informatics"/>
        </authorList>
    </citation>
    <scope>NUCLEOTIDE SEQUENCE [LARGE SCALE GENOMIC DNA]</scope>
</reference>
<sequence>MSRLAHKAIRRPSASSRLANVVSSRDSKVGILSVYGQLAKMQHEGTESSWRPLSSSVSSVSGDEDTTDRWRKSEEITSTSIRYDVAVSALTTPETWDKKIQFDSSNPG</sequence>
<evidence type="ECO:0000256" key="1">
    <source>
        <dbReference type="SAM" id="MobiDB-lite"/>
    </source>
</evidence>
<accession>A0A0R3TIK0</accession>
<feature type="region of interest" description="Disordered" evidence="1">
    <location>
        <begin position="45"/>
        <end position="69"/>
    </location>
</feature>
<gene>
    <name evidence="2" type="ORF">HNAJ_LOCUS6887</name>
</gene>
<keyword evidence="3" id="KW-1185">Reference proteome</keyword>